<name>A0AAW1PDC8_9CHLO</name>
<feature type="compositionally biased region" description="Low complexity" evidence="1">
    <location>
        <begin position="266"/>
        <end position="278"/>
    </location>
</feature>
<proteinExistence type="predicted"/>
<dbReference type="InterPro" id="IPR023393">
    <property type="entry name" value="START-like_dom_sf"/>
</dbReference>
<sequence length="382" mass="40772">MAGLLDLTRVEVRVSGVLAASLDLVWPVMRQFGSLPFIRNIGQEAVHVQLLEGYFENQVGAVRYVGLGNHKLVERLTALDDTRHTMSYKLISHPLNSNPFLGSFVNYAATYKLLSVTLGNHAFCEMEGTFYTEHTQVQEMHSKLEALYFHYIQGLNAYMVASLLRPIGSTPLSTEQDLHVSAGSMRPIGSTTVPTATGRQDSPVSTSYSTGGLAHAVVHEQQQQQQQQPPQPEAAPGKAPSLPTPRKHSMVDPGGSPQGQTFNQQSSGRRTSSESTGRPTQRGVMDLLSSGAGGKIQMFGGHVRPNGPPLGPHTAIRDLQSSGASTIGPSTLVPLGSTDSLGLSPGNLHRGSGLDSDAGVMSTPTSAWISHRTDSGQNSAFP</sequence>
<feature type="region of interest" description="Disordered" evidence="1">
    <location>
        <begin position="184"/>
        <end position="293"/>
    </location>
</feature>
<dbReference type="Gene3D" id="3.30.530.20">
    <property type="match status" value="1"/>
</dbReference>
<evidence type="ECO:0000256" key="1">
    <source>
        <dbReference type="SAM" id="MobiDB-lite"/>
    </source>
</evidence>
<accession>A0AAW1PDC8</accession>
<gene>
    <name evidence="2" type="ORF">WJX73_007678</name>
</gene>
<feature type="compositionally biased region" description="Polar residues" evidence="1">
    <location>
        <begin position="189"/>
        <end position="210"/>
    </location>
</feature>
<dbReference type="EMBL" id="JALJOQ010000036">
    <property type="protein sequence ID" value="KAK9806602.1"/>
    <property type="molecule type" value="Genomic_DNA"/>
</dbReference>
<dbReference type="AlphaFoldDB" id="A0AAW1PDC8"/>
<organism evidence="2 3">
    <name type="scientific">Symbiochloris irregularis</name>
    <dbReference type="NCBI Taxonomy" id="706552"/>
    <lineage>
        <taxon>Eukaryota</taxon>
        <taxon>Viridiplantae</taxon>
        <taxon>Chlorophyta</taxon>
        <taxon>core chlorophytes</taxon>
        <taxon>Trebouxiophyceae</taxon>
        <taxon>Trebouxiales</taxon>
        <taxon>Trebouxiaceae</taxon>
        <taxon>Symbiochloris</taxon>
    </lineage>
</organism>
<dbReference type="Proteomes" id="UP001465755">
    <property type="component" value="Unassembled WGS sequence"/>
</dbReference>
<evidence type="ECO:0000313" key="3">
    <source>
        <dbReference type="Proteomes" id="UP001465755"/>
    </source>
</evidence>
<protein>
    <submittedName>
        <fullName evidence="2">Uncharacterized protein</fullName>
    </submittedName>
</protein>
<keyword evidence="3" id="KW-1185">Reference proteome</keyword>
<evidence type="ECO:0000313" key="2">
    <source>
        <dbReference type="EMBL" id="KAK9806602.1"/>
    </source>
</evidence>
<dbReference type="SUPFAM" id="SSF55961">
    <property type="entry name" value="Bet v1-like"/>
    <property type="match status" value="1"/>
</dbReference>
<dbReference type="CDD" id="cd07821">
    <property type="entry name" value="PYR_PYL_RCAR_like"/>
    <property type="match status" value="1"/>
</dbReference>
<comment type="caution">
    <text evidence="2">The sequence shown here is derived from an EMBL/GenBank/DDBJ whole genome shotgun (WGS) entry which is preliminary data.</text>
</comment>
<reference evidence="2 3" key="1">
    <citation type="journal article" date="2024" name="Nat. Commun.">
        <title>Phylogenomics reveals the evolutionary origins of lichenization in chlorophyte algae.</title>
        <authorList>
            <person name="Puginier C."/>
            <person name="Libourel C."/>
            <person name="Otte J."/>
            <person name="Skaloud P."/>
            <person name="Haon M."/>
            <person name="Grisel S."/>
            <person name="Petersen M."/>
            <person name="Berrin J.G."/>
            <person name="Delaux P.M."/>
            <person name="Dal Grande F."/>
            <person name="Keller J."/>
        </authorList>
    </citation>
    <scope>NUCLEOTIDE SEQUENCE [LARGE SCALE GENOMIC DNA]</scope>
    <source>
        <strain evidence="2 3">SAG 2036</strain>
    </source>
</reference>